<evidence type="ECO:0000256" key="1">
    <source>
        <dbReference type="SAM" id="Phobius"/>
    </source>
</evidence>
<keyword evidence="3" id="KW-1185">Reference proteome</keyword>
<evidence type="ECO:0000313" key="2">
    <source>
        <dbReference type="EMBL" id="AQT28507.1"/>
    </source>
</evidence>
<accession>A0A1S6L2U3</accession>
<proteinExistence type="predicted"/>
<evidence type="ECO:0000313" key="3">
    <source>
        <dbReference type="Proteomes" id="UP000221250"/>
    </source>
</evidence>
<keyword evidence="1" id="KW-0812">Transmembrane</keyword>
<dbReference type="EMBL" id="KY448244">
    <property type="protein sequence ID" value="AQT28507.1"/>
    <property type="molecule type" value="Genomic_DNA"/>
</dbReference>
<sequence length="80" mass="9254">MLFLACLFYALFGLLFVAGMLVTLGGYFIKHGYHNLLKYELPDDFEEVITKRWSAMVTVLGVLCLVCHLLYTIFWYLGTH</sequence>
<keyword evidence="1" id="KW-0472">Membrane</keyword>
<reference evidence="2 3" key="1">
    <citation type="submission" date="2017-01" db="EMBL/GenBank/DDBJ databases">
        <authorList>
            <person name="Mah S.A."/>
            <person name="Swanson W.J."/>
            <person name="Moy G.W."/>
            <person name="Vacquier V.D."/>
        </authorList>
    </citation>
    <scope>NUCLEOTIDE SEQUENCE [LARGE SCALE GENOMIC DNA]</scope>
</reference>
<organism evidence="2 3">
    <name type="scientific">Erwinia phage vB_EamM_Yoloswag</name>
    <dbReference type="NCBI Taxonomy" id="1958956"/>
    <lineage>
        <taxon>Viruses</taxon>
        <taxon>Duplodnaviria</taxon>
        <taxon>Heunggongvirae</taxon>
        <taxon>Uroviricota</taxon>
        <taxon>Caudoviricetes</taxon>
        <taxon>Yoloswagvirus</taxon>
        <taxon>Yoloswagvirus yoloswag</taxon>
    </lineage>
</organism>
<feature type="transmembrane region" description="Helical" evidence="1">
    <location>
        <begin position="7"/>
        <end position="29"/>
    </location>
</feature>
<protein>
    <submittedName>
        <fullName evidence="2">Uncharacterized protein</fullName>
    </submittedName>
</protein>
<dbReference type="Proteomes" id="UP000221250">
    <property type="component" value="Segment"/>
</dbReference>
<name>A0A1S6L2U3_9CAUD</name>
<keyword evidence="1" id="KW-1133">Transmembrane helix</keyword>
<gene>
    <name evidence="2" type="ORF">YOLOSWAG_20</name>
</gene>
<feature type="transmembrane region" description="Helical" evidence="1">
    <location>
        <begin position="53"/>
        <end position="77"/>
    </location>
</feature>